<keyword evidence="1" id="KW-0378">Hydrolase</keyword>
<organism evidence="5">
    <name type="scientific">Chaetomium thermophilum (strain DSM 1495 / CBS 144.50 / IMI 039719)</name>
    <name type="common">Thermochaetoides thermophila</name>
    <dbReference type="NCBI Taxonomy" id="759272"/>
    <lineage>
        <taxon>Eukaryota</taxon>
        <taxon>Fungi</taxon>
        <taxon>Dikarya</taxon>
        <taxon>Ascomycota</taxon>
        <taxon>Pezizomycotina</taxon>
        <taxon>Sordariomycetes</taxon>
        <taxon>Sordariomycetidae</taxon>
        <taxon>Sordariales</taxon>
        <taxon>Chaetomiaceae</taxon>
        <taxon>Thermochaetoides</taxon>
    </lineage>
</organism>
<dbReference type="OrthoDB" id="4849794at2759"/>
<dbReference type="KEGG" id="cthr:CTHT_0018210"/>
<feature type="chain" id="PRO_5003408775" description="Gylcosyl hydrolase 115 C-terminal domain-containing protein" evidence="2">
    <location>
        <begin position="20"/>
        <end position="1073"/>
    </location>
</feature>
<dbReference type="Pfam" id="PF17829">
    <property type="entry name" value="GH115_C"/>
    <property type="match status" value="1"/>
</dbReference>
<dbReference type="PANTHER" id="PTHR37842:SF2">
    <property type="entry name" value="GYLCOSYL HYDROLASE 115 C-TERMINAL DOMAIN-CONTAINING PROTEIN"/>
    <property type="match status" value="1"/>
</dbReference>
<protein>
    <recommendedName>
        <fullName evidence="3">Gylcosyl hydrolase 115 C-terminal domain-containing protein</fullName>
    </recommendedName>
</protein>
<keyword evidence="5" id="KW-1185">Reference proteome</keyword>
<gene>
    <name evidence="4" type="ORF">CTHT_0018210</name>
</gene>
<dbReference type="Gene3D" id="1.20.58.2150">
    <property type="match status" value="1"/>
</dbReference>
<dbReference type="InterPro" id="IPR029018">
    <property type="entry name" value="Hex-like_dom2"/>
</dbReference>
<dbReference type="eggNOG" id="ENOG502QTU7">
    <property type="taxonomic scope" value="Eukaryota"/>
</dbReference>
<dbReference type="Gene3D" id="3.20.20.520">
    <property type="entry name" value="Glycosyl hydrolase family 115"/>
    <property type="match status" value="1"/>
</dbReference>
<dbReference type="Pfam" id="PF15979">
    <property type="entry name" value="Glyco_hydro_115"/>
    <property type="match status" value="1"/>
</dbReference>
<dbReference type="EMBL" id="GL988040">
    <property type="protein sequence ID" value="EGS22300.1"/>
    <property type="molecule type" value="Genomic_DNA"/>
</dbReference>
<feature type="domain" description="Gylcosyl hydrolase 115 C-terminal" evidence="3">
    <location>
        <begin position="849"/>
        <end position="1040"/>
    </location>
</feature>
<dbReference type="GO" id="GO:0016787">
    <property type="term" value="F:hydrolase activity"/>
    <property type="evidence" value="ECO:0007669"/>
    <property type="project" value="UniProtKB-KW"/>
</dbReference>
<dbReference type="InterPro" id="IPR031924">
    <property type="entry name" value="GH115"/>
</dbReference>
<accession>G0S2R7</accession>
<sequence length="1073" mass="119244">MKLLTWAALTAALFPLAHALGQERIISTDPKGSVLQLAGGRIKRGQILVSPNDYWGVIRAAGDLALDFGRVTGVNYTLSNGQRGSRPAVYTYRPVDNTDNVNYKTTGVANFTGPAYSDPSPADTVIIAGTIGNSTLIDKLISSKLLDVSAIRGKWESFTSQVITSPIPGCPKALVIAGSDPRGTIYGIYDISEQIGVSPWYFWADSPVRKSKNLYVTKQKKVQGPPSVKYRGLFLNDEQPALTNWVASRWKDTPYGPGYGAEFYSLVFELILRLRANYLWPAIWATMFEVDDPRNQPLADAYEVVIGSSHTEPLMRAQNEFGKFYEGPWAYNLNNKTIDEYFRYGVQRAKPYARNSLWTMGMRGTGDTAIEGLGVEHIVSMLNTLVQNQRQIISEGLDGVDITTVPQMWCLYKEVMTYLFYGLQVPDDVTLLWADDNAGNVRRLPLKSEQGRAGGAGVYYHFDYVGGPRNYKWINTVQLSKTTEQMHLSYARGADRIWIVNVGDLKALEIPINHYFDLAYDIRRWGLDSTFDWAKAYAEREFGAQFAADIADVMMKYAMYAGRRRFELLEPHVYSVINYNEADAILQQWAELSAKAQAIYDRLPADAKPSFFQTVLHPALAGEIVHKIQIGAAKNRLYAGQWRNAANKQIQEVLTLSAADANLTKRWDALLDGKWKHFMDQTHLGYDGYWQQPMRNALPPLVYVQPDFVALSGEVGFGVEANNGTVPGDDRYHPNSGASLTLPPLDPYGPVTRYFDVFSRGVRECTWKAAVAQPWVKLSRAEGRVGPNLADQRVYVSIDWSRAPKAPFEQTIAINVSSPCRDMDRYGFPEPVLYLPVQNRVVPSSFKKGFVESDKHVSMLGAHYSRIIPPKERTAENVNVTYHIFEHYGRTSSAVGLVPLTTEKLTVDTAPGLEYDLYLWTNTSSAKVTVFISPSLNYLGDDTPLEYAISLAPASSSSSYDIKSVRPVGPTVGTGMPAGWDGAVADNVWGRHENYTVSTFAVPEAGAYKLRLWALMPSILVQKIVIDLGGARQSYLGPPESFLVGRDAVGGRRNATSFLNEVGTVGGWSSKKN</sequence>
<dbReference type="InterPro" id="IPR042301">
    <property type="entry name" value="GH115_sf"/>
</dbReference>
<evidence type="ECO:0000256" key="2">
    <source>
        <dbReference type="SAM" id="SignalP"/>
    </source>
</evidence>
<keyword evidence="2" id="KW-0732">Signal</keyword>
<dbReference type="OMA" id="GPRNYKW"/>
<dbReference type="PANTHER" id="PTHR37842">
    <property type="match status" value="1"/>
</dbReference>
<dbReference type="HOGENOM" id="CLU_004852_1_0_1"/>
<dbReference type="InterPro" id="IPR041437">
    <property type="entry name" value="GH115_C"/>
</dbReference>
<evidence type="ECO:0000313" key="5">
    <source>
        <dbReference type="Proteomes" id="UP000008066"/>
    </source>
</evidence>
<reference evidence="4 5" key="1">
    <citation type="journal article" date="2011" name="Cell">
        <title>Insight into structure and assembly of the nuclear pore complex by utilizing the genome of a eukaryotic thermophile.</title>
        <authorList>
            <person name="Amlacher S."/>
            <person name="Sarges P."/>
            <person name="Flemming D."/>
            <person name="van Noort V."/>
            <person name="Kunze R."/>
            <person name="Devos D.P."/>
            <person name="Arumugam M."/>
            <person name="Bork P."/>
            <person name="Hurt E."/>
        </authorList>
    </citation>
    <scope>NUCLEOTIDE SEQUENCE [LARGE SCALE GENOMIC DNA]</scope>
    <source>
        <strain evidence="5">DSM 1495 / CBS 144.50 / IMI 039719</strain>
    </source>
</reference>
<proteinExistence type="predicted"/>
<evidence type="ECO:0000259" key="3">
    <source>
        <dbReference type="Pfam" id="PF17829"/>
    </source>
</evidence>
<feature type="signal peptide" evidence="2">
    <location>
        <begin position="1"/>
        <end position="19"/>
    </location>
</feature>
<dbReference type="AlphaFoldDB" id="G0S2R7"/>
<dbReference type="Gene3D" id="2.60.120.1620">
    <property type="match status" value="1"/>
</dbReference>
<evidence type="ECO:0000313" key="4">
    <source>
        <dbReference type="EMBL" id="EGS22300.1"/>
    </source>
</evidence>
<dbReference type="Proteomes" id="UP000008066">
    <property type="component" value="Unassembled WGS sequence"/>
</dbReference>
<name>G0S2R7_CHATD</name>
<evidence type="ECO:0000256" key="1">
    <source>
        <dbReference type="ARBA" id="ARBA00022801"/>
    </source>
</evidence>
<dbReference type="GeneID" id="18255859"/>
<dbReference type="RefSeq" id="XP_006692319.1">
    <property type="nucleotide sequence ID" value="XM_006692256.1"/>
</dbReference>
<dbReference type="Gene3D" id="3.30.379.10">
    <property type="entry name" value="Chitobiase/beta-hexosaminidase domain 2-like"/>
    <property type="match status" value="1"/>
</dbReference>